<dbReference type="Proteomes" id="UP000052979">
    <property type="component" value="Unassembled WGS sequence"/>
</dbReference>
<protein>
    <submittedName>
        <fullName evidence="1">Uncharacterized protein</fullName>
    </submittedName>
</protein>
<name>A0A0C5BRX6_9MICO</name>
<reference evidence="1 2" key="1">
    <citation type="submission" date="2015-04" db="EMBL/GenBank/DDBJ databases">
        <title>Draft genome sequence of Rathayibacter toxicus strain FH-142 (AKA 70134 or CS 32), a Western Australian isolate.</title>
        <authorList>
            <consortium name="Consortium for Microbial Forensics and Genomics (microFORGE)"/>
            <person name="Knight B.M."/>
            <person name="Roberts D.P."/>
            <person name="Lin D."/>
            <person name="Hari K."/>
            <person name="Fletcher J."/>
            <person name="Melcher U."/>
            <person name="Blagden T."/>
            <person name="Luster D.G."/>
            <person name="Sechler A.J."/>
            <person name="Schneider W.L."/>
            <person name="Winegar R.A."/>
        </authorList>
    </citation>
    <scope>NUCLEOTIDE SEQUENCE [LARGE SCALE GENOMIC DNA]</scope>
    <source>
        <strain evidence="1 2">FH142</strain>
    </source>
</reference>
<dbReference type="STRING" id="145458.APU90_01815"/>
<dbReference type="AlphaFoldDB" id="A0A0C5BRX6"/>
<evidence type="ECO:0000313" key="1">
    <source>
        <dbReference type="EMBL" id="KKM44764.1"/>
    </source>
</evidence>
<sequence length="63" mass="7065">MLKRVDRGVAMGDEPTSETVRDEIAEKLVSLEKQLLGTRAALYAELHEHFRSRLESGDRQPGA</sequence>
<dbReference type="KEGG" id="rtc:APU90_01815"/>
<evidence type="ECO:0000313" key="2">
    <source>
        <dbReference type="Proteomes" id="UP000052979"/>
    </source>
</evidence>
<proteinExistence type="predicted"/>
<organism evidence="1 2">
    <name type="scientific">Rathayibacter toxicus</name>
    <dbReference type="NCBI Taxonomy" id="145458"/>
    <lineage>
        <taxon>Bacteria</taxon>
        <taxon>Bacillati</taxon>
        <taxon>Actinomycetota</taxon>
        <taxon>Actinomycetes</taxon>
        <taxon>Micrococcales</taxon>
        <taxon>Microbacteriaceae</taxon>
        <taxon>Rathayibacter</taxon>
    </lineage>
</organism>
<dbReference type="EMBL" id="LBFI01000053">
    <property type="protein sequence ID" value="KKM44764.1"/>
    <property type="molecule type" value="Genomic_DNA"/>
</dbReference>
<accession>A0A0C5BRX6</accession>
<comment type="caution">
    <text evidence="1">The sequence shown here is derived from an EMBL/GenBank/DDBJ whole genome shotgun (WGS) entry which is preliminary data.</text>
</comment>
<dbReference type="PATRIC" id="fig|145458.7.peg.1072"/>
<dbReference type="KEGG" id="rtx:TI83_04660"/>
<gene>
    <name evidence="1" type="ORF">VT73_09780</name>
</gene>
<keyword evidence="2" id="KW-1185">Reference proteome</keyword>